<reference evidence="4 5" key="1">
    <citation type="submission" date="2017-10" db="EMBL/GenBank/DDBJ databases">
        <title>Genome sequence of Caulobacter mirabilis FWC38.</title>
        <authorList>
            <person name="Fiebig A."/>
            <person name="Crosson S."/>
        </authorList>
    </citation>
    <scope>NUCLEOTIDE SEQUENCE [LARGE SCALE GENOMIC DNA]</scope>
    <source>
        <strain evidence="4 5">FWC 38</strain>
    </source>
</reference>
<proteinExistence type="predicted"/>
<sequence length="468" mass="50553">MRNWLLATAALAVLGSPSAQAQNPAAAAIGPAPERKLSVTIYNSGQSLVEDARHLDLKAGRQRLEFKDVSPNIRSETVSLSAADVGIVEQNFDYDLLTPDILMEKAVGQQIRIVRTNPGTGRETTETATVLAANEGVVLQIGDRIEVLRDDGLPTRVIFDKVPPNLRARPTLSVTVDSARAGARETRLSYLTGGLGWRADYVSLFDEKSGRMDMTGWITLTNSSGTDYEKADVQLVAGNVGGAASPRPRPPRGAPGIVTSAGTQSGEGALGDYYLYTLPERTTIAQNQTKQVSFLSVQQAPAKKVYRVQLGDFTSQEQPISADVRLDFTAGSGAASSPQMPAGVIRVYIRDAKGDPKFIGENNIPHTPAGSDLSVQTGRAFDVTLQPTLVSQERINDQRTRYEMTYLVRNARPEPVVVNVRQSGFGRRAKILKESLPSQSLNAFTRAWEVAVPANGETTVTVSFENGW</sequence>
<keyword evidence="2" id="KW-0732">Signal</keyword>
<feature type="region of interest" description="Disordered" evidence="1">
    <location>
        <begin position="241"/>
        <end position="263"/>
    </location>
</feature>
<evidence type="ECO:0000313" key="4">
    <source>
        <dbReference type="EMBL" id="ATQ41627.1"/>
    </source>
</evidence>
<evidence type="ECO:0000256" key="2">
    <source>
        <dbReference type="SAM" id="SignalP"/>
    </source>
</evidence>
<feature type="signal peptide" evidence="2">
    <location>
        <begin position="1"/>
        <end position="21"/>
    </location>
</feature>
<feature type="domain" description="DUF4139" evidence="3">
    <location>
        <begin position="187"/>
        <end position="465"/>
    </location>
</feature>
<dbReference type="PANTHER" id="PTHR38075:SF1">
    <property type="entry name" value="DUF4139 DOMAIN-CONTAINING PROTEIN"/>
    <property type="match status" value="1"/>
</dbReference>
<dbReference type="OrthoDB" id="9808067at2"/>
<evidence type="ECO:0000256" key="1">
    <source>
        <dbReference type="SAM" id="MobiDB-lite"/>
    </source>
</evidence>
<accession>A0A2D2AUI2</accession>
<feature type="chain" id="PRO_5013568400" evidence="2">
    <location>
        <begin position="22"/>
        <end position="468"/>
    </location>
</feature>
<dbReference type="KEGG" id="cmb:CSW64_03965"/>
<name>A0A2D2AUI2_9CAUL</name>
<evidence type="ECO:0000313" key="5">
    <source>
        <dbReference type="Proteomes" id="UP000228945"/>
    </source>
</evidence>
<organism evidence="4 5">
    <name type="scientific">Caulobacter mirabilis</name>
    <dbReference type="NCBI Taxonomy" id="69666"/>
    <lineage>
        <taxon>Bacteria</taxon>
        <taxon>Pseudomonadati</taxon>
        <taxon>Pseudomonadota</taxon>
        <taxon>Alphaproteobacteria</taxon>
        <taxon>Caulobacterales</taxon>
        <taxon>Caulobacteraceae</taxon>
        <taxon>Caulobacter</taxon>
    </lineage>
</organism>
<gene>
    <name evidence="4" type="ORF">CSW64_03965</name>
</gene>
<dbReference type="PANTHER" id="PTHR38075">
    <property type="entry name" value="DUF4139 DOMAIN-CONTAINING PROTEIN"/>
    <property type="match status" value="1"/>
</dbReference>
<dbReference type="AlphaFoldDB" id="A0A2D2AUI2"/>
<keyword evidence="5" id="KW-1185">Reference proteome</keyword>
<dbReference type="RefSeq" id="WP_099620884.1">
    <property type="nucleotide sequence ID" value="NZ_CP024201.1"/>
</dbReference>
<evidence type="ECO:0000259" key="3">
    <source>
        <dbReference type="Pfam" id="PF13598"/>
    </source>
</evidence>
<dbReference type="InterPro" id="IPR037291">
    <property type="entry name" value="DUF4139"/>
</dbReference>
<dbReference type="Proteomes" id="UP000228945">
    <property type="component" value="Chromosome"/>
</dbReference>
<protein>
    <submittedName>
        <fullName evidence="4">DUF4139 domain-containing protein</fullName>
    </submittedName>
</protein>
<dbReference type="EMBL" id="CP024201">
    <property type="protein sequence ID" value="ATQ41627.1"/>
    <property type="molecule type" value="Genomic_DNA"/>
</dbReference>
<dbReference type="Pfam" id="PF13598">
    <property type="entry name" value="DUF4139"/>
    <property type="match status" value="1"/>
</dbReference>